<gene>
    <name evidence="1" type="ORF">CTI12_AA104670</name>
</gene>
<evidence type="ECO:0000313" key="1">
    <source>
        <dbReference type="EMBL" id="PWA82367.1"/>
    </source>
</evidence>
<keyword evidence="2" id="KW-1185">Reference proteome</keyword>
<accession>A0A2U1P9F7</accession>
<comment type="caution">
    <text evidence="1">The sequence shown here is derived from an EMBL/GenBank/DDBJ whole genome shotgun (WGS) entry which is preliminary data.</text>
</comment>
<dbReference type="STRING" id="35608.A0A2U1P9F7"/>
<evidence type="ECO:0000313" key="2">
    <source>
        <dbReference type="Proteomes" id="UP000245207"/>
    </source>
</evidence>
<protein>
    <submittedName>
        <fullName evidence="1">RGS domain-containing protein</fullName>
    </submittedName>
</protein>
<sequence>MRSISLRQLINMSLAKDYWSSVYLNFKKLLREVRVDHELERVNGYNFSPRLSIVHCPDDPFYQDHILRDPPSHDAHGS</sequence>
<proteinExistence type="predicted"/>
<dbReference type="OrthoDB" id="196547at2759"/>
<organism evidence="1 2">
    <name type="scientific">Artemisia annua</name>
    <name type="common">Sweet wormwood</name>
    <dbReference type="NCBI Taxonomy" id="35608"/>
    <lineage>
        <taxon>Eukaryota</taxon>
        <taxon>Viridiplantae</taxon>
        <taxon>Streptophyta</taxon>
        <taxon>Embryophyta</taxon>
        <taxon>Tracheophyta</taxon>
        <taxon>Spermatophyta</taxon>
        <taxon>Magnoliopsida</taxon>
        <taxon>eudicotyledons</taxon>
        <taxon>Gunneridae</taxon>
        <taxon>Pentapetalae</taxon>
        <taxon>asterids</taxon>
        <taxon>campanulids</taxon>
        <taxon>Asterales</taxon>
        <taxon>Asteraceae</taxon>
        <taxon>Asteroideae</taxon>
        <taxon>Anthemideae</taxon>
        <taxon>Artemisiinae</taxon>
        <taxon>Artemisia</taxon>
    </lineage>
</organism>
<dbReference type="Proteomes" id="UP000245207">
    <property type="component" value="Unassembled WGS sequence"/>
</dbReference>
<name>A0A2U1P9F7_ARTAN</name>
<reference evidence="1 2" key="1">
    <citation type="journal article" date="2018" name="Mol. Plant">
        <title>The genome of Artemisia annua provides insight into the evolution of Asteraceae family and artemisinin biosynthesis.</title>
        <authorList>
            <person name="Shen Q."/>
            <person name="Zhang L."/>
            <person name="Liao Z."/>
            <person name="Wang S."/>
            <person name="Yan T."/>
            <person name="Shi P."/>
            <person name="Liu M."/>
            <person name="Fu X."/>
            <person name="Pan Q."/>
            <person name="Wang Y."/>
            <person name="Lv Z."/>
            <person name="Lu X."/>
            <person name="Zhang F."/>
            <person name="Jiang W."/>
            <person name="Ma Y."/>
            <person name="Chen M."/>
            <person name="Hao X."/>
            <person name="Li L."/>
            <person name="Tang Y."/>
            <person name="Lv G."/>
            <person name="Zhou Y."/>
            <person name="Sun X."/>
            <person name="Brodelius P.E."/>
            <person name="Rose J.K.C."/>
            <person name="Tang K."/>
        </authorList>
    </citation>
    <scope>NUCLEOTIDE SEQUENCE [LARGE SCALE GENOMIC DNA]</scope>
    <source>
        <strain evidence="2">cv. Huhao1</strain>
        <tissue evidence="1">Leaf</tissue>
    </source>
</reference>
<dbReference type="AlphaFoldDB" id="A0A2U1P9F7"/>
<dbReference type="EMBL" id="PKPP01001481">
    <property type="protein sequence ID" value="PWA82367.1"/>
    <property type="molecule type" value="Genomic_DNA"/>
</dbReference>